<proteinExistence type="predicted"/>
<evidence type="ECO:0000259" key="1">
    <source>
        <dbReference type="Pfam" id="PF10686"/>
    </source>
</evidence>
<protein>
    <recommendedName>
        <fullName evidence="1">YspA cpYpsA-related SLOG domain-containing protein</fullName>
    </recommendedName>
</protein>
<organism evidence="2 3">
    <name type="scientific">Streptomyces mordarskii</name>
    <dbReference type="NCBI Taxonomy" id="1226758"/>
    <lineage>
        <taxon>Bacteria</taxon>
        <taxon>Bacillati</taxon>
        <taxon>Actinomycetota</taxon>
        <taxon>Actinomycetes</taxon>
        <taxon>Kitasatosporales</taxon>
        <taxon>Streptomycetaceae</taxon>
        <taxon>Streptomyces</taxon>
    </lineage>
</organism>
<dbReference type="RefSeq" id="WP_346160895.1">
    <property type="nucleotide sequence ID" value="NZ_BAAABZ010000071.1"/>
</dbReference>
<feature type="domain" description="YspA cpYpsA-related SLOG" evidence="1">
    <location>
        <begin position="4"/>
        <end position="71"/>
    </location>
</feature>
<keyword evidence="3" id="KW-1185">Reference proteome</keyword>
<reference evidence="3" key="1">
    <citation type="journal article" date="2019" name="Int. J. Syst. Evol. Microbiol.">
        <title>The Global Catalogue of Microorganisms (GCM) 10K type strain sequencing project: providing services to taxonomists for standard genome sequencing and annotation.</title>
        <authorList>
            <consortium name="The Broad Institute Genomics Platform"/>
            <consortium name="The Broad Institute Genome Sequencing Center for Infectious Disease"/>
            <person name="Wu L."/>
            <person name="Ma J."/>
        </authorList>
    </citation>
    <scope>NUCLEOTIDE SEQUENCE [LARGE SCALE GENOMIC DNA]</scope>
    <source>
        <strain evidence="3">JCM 5052</strain>
    </source>
</reference>
<gene>
    <name evidence="2" type="ORF">GCM10010390_66330</name>
</gene>
<accession>A0ABN1DXS7</accession>
<evidence type="ECO:0000313" key="3">
    <source>
        <dbReference type="Proteomes" id="UP001501576"/>
    </source>
</evidence>
<evidence type="ECO:0000313" key="2">
    <source>
        <dbReference type="EMBL" id="GAA0554935.1"/>
    </source>
</evidence>
<dbReference type="Proteomes" id="UP001501576">
    <property type="component" value="Unassembled WGS sequence"/>
</dbReference>
<comment type="caution">
    <text evidence="2">The sequence shown here is derived from an EMBL/GenBank/DDBJ whole genome shotgun (WGS) entry which is preliminary data.</text>
</comment>
<dbReference type="Pfam" id="PF10686">
    <property type="entry name" value="YAcAr"/>
    <property type="match status" value="1"/>
</dbReference>
<sequence>MTARILITGSRSWPDPQLLADTLLDIWHDATQNSHQDIVIVHGGADGADTLARLWAEGHGLEHEQHTAAWTCPCADTCPPGHRRQRRDGTEYCPLAGHRRNQHMVDLGADLCLAFHHNHSTGTADCMRRATAAGIPIRKVIA</sequence>
<dbReference type="InterPro" id="IPR019627">
    <property type="entry name" value="YAcAr"/>
</dbReference>
<dbReference type="EMBL" id="BAAABZ010000071">
    <property type="protein sequence ID" value="GAA0554935.1"/>
    <property type="molecule type" value="Genomic_DNA"/>
</dbReference>
<name>A0ABN1DXS7_9ACTN</name>